<name>A0ABT2FDI4_9NEIS</name>
<dbReference type="EMBL" id="JANUXW010000007">
    <property type="protein sequence ID" value="MCS4534274.1"/>
    <property type="molecule type" value="Genomic_DNA"/>
</dbReference>
<dbReference type="Proteomes" id="UP001166947">
    <property type="component" value="Unassembled WGS sequence"/>
</dbReference>
<evidence type="ECO:0000313" key="2">
    <source>
        <dbReference type="Proteomes" id="UP001166947"/>
    </source>
</evidence>
<protein>
    <submittedName>
        <fullName evidence="1">Uncharacterized protein</fullName>
    </submittedName>
</protein>
<gene>
    <name evidence="1" type="ORF">NXS09_08175</name>
</gene>
<organism evidence="1 2">
    <name type="scientific">Neisseria montereyensis</name>
    <dbReference type="NCBI Taxonomy" id="2973938"/>
    <lineage>
        <taxon>Bacteria</taxon>
        <taxon>Pseudomonadati</taxon>
        <taxon>Pseudomonadota</taxon>
        <taxon>Betaproteobacteria</taxon>
        <taxon>Neisseriales</taxon>
        <taxon>Neisseriaceae</taxon>
        <taxon>Neisseria</taxon>
    </lineage>
</organism>
<dbReference type="RefSeq" id="WP_259292060.1">
    <property type="nucleotide sequence ID" value="NZ_JANUXW010000007.1"/>
</dbReference>
<sequence length="100" mass="11035">MNLVENLIKAAEDPETPAALRLLLSHASARIVNLEKQELYDSFRLDWLEDLGSFGISKQDGQNPLMTVEIDTDAVCTASAPTVCETIDLAREEYLANRGV</sequence>
<reference evidence="1" key="1">
    <citation type="submission" date="2022-08" db="EMBL/GenBank/DDBJ databases">
        <authorList>
            <person name="Volokhov D.V."/>
            <person name="Furtak V.A."/>
            <person name="Zagorodnyaya T.A."/>
        </authorList>
    </citation>
    <scope>NUCLEOTIDE SEQUENCE</scope>
    <source>
        <strain evidence="1">CSL10203-ORH2</strain>
    </source>
</reference>
<reference evidence="1" key="2">
    <citation type="journal article" date="2023" name="Curr. Microbiol.">
        <title>Neisseria montereyensis sp. nov., Isolated from Oropharynx of California Sea Lion (Zalophus californianus): Genomic, Phylogenetic, and Phenotypic Study.</title>
        <authorList>
            <person name="Volokhov D.V."/>
            <person name="Zagorodnyaya T.A."/>
            <person name="Furtak V.A."/>
            <person name="Nattanmai G."/>
            <person name="Randall L."/>
            <person name="Jose S."/>
            <person name="Gao Y."/>
            <person name="Gulland F.M."/>
            <person name="Eisenberg T."/>
            <person name="Delmonte P."/>
            <person name="Blom J."/>
            <person name="Mitchell K.K."/>
        </authorList>
    </citation>
    <scope>NUCLEOTIDE SEQUENCE</scope>
    <source>
        <strain evidence="1">CSL10203-ORH2</strain>
    </source>
</reference>
<evidence type="ECO:0000313" key="1">
    <source>
        <dbReference type="EMBL" id="MCS4534274.1"/>
    </source>
</evidence>
<proteinExistence type="predicted"/>
<keyword evidence="2" id="KW-1185">Reference proteome</keyword>
<accession>A0ABT2FDI4</accession>
<comment type="caution">
    <text evidence="1">The sequence shown here is derived from an EMBL/GenBank/DDBJ whole genome shotgun (WGS) entry which is preliminary data.</text>
</comment>